<accession>A0A285RL52</accession>
<dbReference type="AlphaFoldDB" id="A0A285RL52"/>
<dbReference type="GO" id="GO:0046872">
    <property type="term" value="F:metal ion binding"/>
    <property type="evidence" value="ECO:0007669"/>
    <property type="project" value="UniProtKB-KW"/>
</dbReference>
<keyword evidence="3" id="KW-0548">Nucleotidyltransferase</keyword>
<reference evidence="11 12" key="1">
    <citation type="submission" date="2017-08" db="EMBL/GenBank/DDBJ databases">
        <authorList>
            <person name="de Groot N.N."/>
        </authorList>
    </citation>
    <scope>NUCLEOTIDE SEQUENCE [LARGE SCALE GENOMIC DNA]</scope>
    <source>
        <strain evidence="11 12">USBA 78</strain>
    </source>
</reference>
<dbReference type="EC" id="2.7.7.49" evidence="1"/>
<evidence type="ECO:0000256" key="6">
    <source>
        <dbReference type="ARBA" id="ARBA00022918"/>
    </source>
</evidence>
<keyword evidence="2" id="KW-0808">Transferase</keyword>
<evidence type="ECO:0000256" key="7">
    <source>
        <dbReference type="ARBA" id="ARBA00023118"/>
    </source>
</evidence>
<feature type="domain" description="Reverse transcriptase" evidence="10">
    <location>
        <begin position="15"/>
        <end position="237"/>
    </location>
</feature>
<dbReference type="PANTHER" id="PTHR34047">
    <property type="entry name" value="NUCLEAR INTRON MATURASE 1, MITOCHONDRIAL-RELATED"/>
    <property type="match status" value="1"/>
</dbReference>
<dbReference type="SUPFAM" id="SSF56672">
    <property type="entry name" value="DNA/RNA polymerases"/>
    <property type="match status" value="1"/>
</dbReference>
<evidence type="ECO:0000313" key="11">
    <source>
        <dbReference type="EMBL" id="SOB94429.1"/>
    </source>
</evidence>
<evidence type="ECO:0000313" key="12">
    <source>
        <dbReference type="Proteomes" id="UP000219068"/>
    </source>
</evidence>
<comment type="similarity">
    <text evidence="8">Belongs to the bacterial reverse transcriptase family.</text>
</comment>
<keyword evidence="7" id="KW-0051">Antiviral defense</keyword>
<dbReference type="GO" id="GO:0051607">
    <property type="term" value="P:defense response to virus"/>
    <property type="evidence" value="ECO:0007669"/>
    <property type="project" value="UniProtKB-KW"/>
</dbReference>
<organism evidence="11 12">
    <name type="scientific">Thalassospira xiamenensis</name>
    <dbReference type="NCBI Taxonomy" id="220697"/>
    <lineage>
        <taxon>Bacteria</taxon>
        <taxon>Pseudomonadati</taxon>
        <taxon>Pseudomonadota</taxon>
        <taxon>Alphaproteobacteria</taxon>
        <taxon>Rhodospirillales</taxon>
        <taxon>Thalassospiraceae</taxon>
        <taxon>Thalassospira</taxon>
    </lineage>
</organism>
<keyword evidence="5" id="KW-0460">Magnesium</keyword>
<evidence type="ECO:0000256" key="2">
    <source>
        <dbReference type="ARBA" id="ARBA00022679"/>
    </source>
</evidence>
<evidence type="ECO:0000256" key="3">
    <source>
        <dbReference type="ARBA" id="ARBA00022695"/>
    </source>
</evidence>
<dbReference type="GO" id="GO:0003723">
    <property type="term" value="F:RNA binding"/>
    <property type="evidence" value="ECO:0007669"/>
    <property type="project" value="InterPro"/>
</dbReference>
<sequence>MQPSNLICKRFMMSKAELYHYANTCPHRYKTYSIDKRSGGKRKISQPSRDLKAVQRFVLSEYLEKRLVIHSSAKAYRVGVSIVDNAKEHVAQKYLLKMDFSNFFPSILSSDFMKLLRRDKIVDSEEEVKLLSKIFFMNDSGSLRLSIGSPGSPSISNAIMYDFDEVISKKSIDNSIFYTRYSDDITFSTNEKDILFSWPNVVSDVLRGIDFPKLKINTDKTKFSSKKFNRHVTGITLANQGYLSIGREKKRLIRARVHNAMNLDDEEILSLSGDISFACQVEPNILEKLWRKYPDQMNLILRRKEKTNQLE</sequence>
<dbReference type="PRINTS" id="PR00866">
    <property type="entry name" value="RNADNAPOLMS"/>
</dbReference>
<proteinExistence type="inferred from homology"/>
<evidence type="ECO:0000256" key="8">
    <source>
        <dbReference type="ARBA" id="ARBA00034120"/>
    </source>
</evidence>
<dbReference type="EMBL" id="OBMM01000001">
    <property type="protein sequence ID" value="SOB94429.1"/>
    <property type="molecule type" value="Genomic_DNA"/>
</dbReference>
<dbReference type="Proteomes" id="UP000219068">
    <property type="component" value="Unassembled WGS sequence"/>
</dbReference>
<evidence type="ECO:0000256" key="1">
    <source>
        <dbReference type="ARBA" id="ARBA00012493"/>
    </source>
</evidence>
<dbReference type="PANTHER" id="PTHR34047:SF7">
    <property type="entry name" value="RNA-DIRECTED DNA POLYMERASE"/>
    <property type="match status" value="1"/>
</dbReference>
<dbReference type="GO" id="GO:0003964">
    <property type="term" value="F:RNA-directed DNA polymerase activity"/>
    <property type="evidence" value="ECO:0007669"/>
    <property type="project" value="UniProtKB-KW"/>
</dbReference>
<dbReference type="InterPro" id="IPR051083">
    <property type="entry name" value="GrpII_Intron_Splice-Mob/Def"/>
</dbReference>
<name>A0A285RL52_9PROT</name>
<evidence type="ECO:0000259" key="10">
    <source>
        <dbReference type="PROSITE" id="PS50878"/>
    </source>
</evidence>
<dbReference type="RefSeq" id="WP_097050713.1">
    <property type="nucleotide sequence ID" value="NZ_OBMM01000001.1"/>
</dbReference>
<protein>
    <recommendedName>
        <fullName evidence="1">RNA-directed DNA polymerase</fullName>
        <ecNumber evidence="1">2.7.7.49</ecNumber>
    </recommendedName>
</protein>
<gene>
    <name evidence="11" type="ORF">SAMN05428964_1011038</name>
</gene>
<dbReference type="Pfam" id="PF00078">
    <property type="entry name" value="RVT_1"/>
    <property type="match status" value="1"/>
</dbReference>
<dbReference type="NCBIfam" id="NF038233">
    <property type="entry name" value="retron_St85_RT"/>
    <property type="match status" value="1"/>
</dbReference>
<evidence type="ECO:0000256" key="4">
    <source>
        <dbReference type="ARBA" id="ARBA00022723"/>
    </source>
</evidence>
<dbReference type="CDD" id="cd03487">
    <property type="entry name" value="RT_Bac_retron_II"/>
    <property type="match status" value="1"/>
</dbReference>
<evidence type="ECO:0000256" key="5">
    <source>
        <dbReference type="ARBA" id="ARBA00022842"/>
    </source>
</evidence>
<dbReference type="InterPro" id="IPR000123">
    <property type="entry name" value="Reverse_transcriptase_msDNA"/>
</dbReference>
<dbReference type="PROSITE" id="PS50878">
    <property type="entry name" value="RT_POL"/>
    <property type="match status" value="1"/>
</dbReference>
<dbReference type="InterPro" id="IPR000477">
    <property type="entry name" value="RT_dom"/>
</dbReference>
<comment type="catalytic activity">
    <reaction evidence="9">
        <text>DNA(n) + a 2'-deoxyribonucleoside 5'-triphosphate = DNA(n+1) + diphosphate</text>
        <dbReference type="Rhea" id="RHEA:22508"/>
        <dbReference type="Rhea" id="RHEA-COMP:17339"/>
        <dbReference type="Rhea" id="RHEA-COMP:17340"/>
        <dbReference type="ChEBI" id="CHEBI:33019"/>
        <dbReference type="ChEBI" id="CHEBI:61560"/>
        <dbReference type="ChEBI" id="CHEBI:173112"/>
        <dbReference type="EC" id="2.7.7.49"/>
    </reaction>
</comment>
<evidence type="ECO:0000256" key="9">
    <source>
        <dbReference type="ARBA" id="ARBA00048173"/>
    </source>
</evidence>
<keyword evidence="6 11" id="KW-0695">RNA-directed DNA polymerase</keyword>
<keyword evidence="4" id="KW-0479">Metal-binding</keyword>
<dbReference type="InterPro" id="IPR043502">
    <property type="entry name" value="DNA/RNA_pol_sf"/>
</dbReference>